<dbReference type="EMBL" id="MAQA01000015">
    <property type="protein sequence ID" value="OCI31674.1"/>
    <property type="molecule type" value="Genomic_DNA"/>
</dbReference>
<keyword evidence="4" id="KW-1185">Reference proteome</keyword>
<evidence type="ECO:0000313" key="2">
    <source>
        <dbReference type="EMBL" id="OCI31674.1"/>
    </source>
</evidence>
<sequence length="181" mass="19507">MRVRWDLLFADLAAQLDAAEAADAVQTIAELTRAEQATILLTDRLRAAVGALLDLHLVDGHGLTAEVRDVAPEWVLLAERSRQHVVPLTAIASISGLTRHAVAPTSRAEAGRSLGAALRALMRDRAPVRVRTRSGHSDGRIARVGRDHLDIEELSHEQGPGRAAREGRLVPFSALVCVSET</sequence>
<organism evidence="1 3">
    <name type="scientific">Oerskovia enterophila</name>
    <dbReference type="NCBI Taxonomy" id="43678"/>
    <lineage>
        <taxon>Bacteria</taxon>
        <taxon>Bacillati</taxon>
        <taxon>Actinomycetota</taxon>
        <taxon>Actinomycetes</taxon>
        <taxon>Micrococcales</taxon>
        <taxon>Cellulomonadaceae</taxon>
        <taxon>Oerskovia</taxon>
    </lineage>
</organism>
<gene>
    <name evidence="2" type="ORF">OERS_16550</name>
    <name evidence="1" type="ORF">OJAG_34430</name>
</gene>
<reference evidence="2 4" key="2">
    <citation type="submission" date="2016-06" db="EMBL/GenBank/DDBJ databases">
        <title>Genome sequence of Oerskovia enterophila DSM 43852.</title>
        <authorList>
            <person name="Poehlein A."/>
            <person name="Jag V."/>
            <person name="Bengelsdorf F.R."/>
            <person name="Daniel R."/>
            <person name="Duerre P."/>
        </authorList>
    </citation>
    <scope>NUCLEOTIDE SEQUENCE [LARGE SCALE GENOMIC DNA]</scope>
    <source>
        <strain evidence="2 4">DSM 43852</strain>
    </source>
</reference>
<dbReference type="EMBL" id="LRIE01000083">
    <property type="protein sequence ID" value="KZM33959.1"/>
    <property type="molecule type" value="Genomic_DNA"/>
</dbReference>
<dbReference type="STRING" id="43678.OJAG_34430"/>
<dbReference type="Proteomes" id="UP000076447">
    <property type="component" value="Unassembled WGS sequence"/>
</dbReference>
<name>A0A163QAL2_9CELL</name>
<dbReference type="Proteomes" id="UP000093412">
    <property type="component" value="Unassembled WGS sequence"/>
</dbReference>
<protein>
    <submittedName>
        <fullName evidence="1">Uncharacterized protein</fullName>
    </submittedName>
</protein>
<reference evidence="1 3" key="1">
    <citation type="submission" date="2016-01" db="EMBL/GenBank/DDBJ databases">
        <title>Genome sequence of Oerskovia enterophila VJag, an agar and cellulose degrading bacterium.</title>
        <authorList>
            <person name="Poehlein A."/>
            <person name="Jag V."/>
            <person name="Bengelsdorf F."/>
            <person name="Duerre P."/>
            <person name="Daniel R."/>
        </authorList>
    </citation>
    <scope>NUCLEOTIDE SEQUENCE [LARGE SCALE GENOMIC DNA]</scope>
    <source>
        <strain evidence="1 3">VJag</strain>
    </source>
</reference>
<proteinExistence type="predicted"/>
<dbReference type="OrthoDB" id="3827359at2"/>
<accession>A0A163QAL2</accession>
<dbReference type="PATRIC" id="fig|43678.3.peg.3606"/>
<evidence type="ECO:0000313" key="3">
    <source>
        <dbReference type="Proteomes" id="UP000076447"/>
    </source>
</evidence>
<dbReference type="AlphaFoldDB" id="A0A163QAL2"/>
<comment type="caution">
    <text evidence="1">The sequence shown here is derived from an EMBL/GenBank/DDBJ whole genome shotgun (WGS) entry which is preliminary data.</text>
</comment>
<evidence type="ECO:0000313" key="4">
    <source>
        <dbReference type="Proteomes" id="UP000093412"/>
    </source>
</evidence>
<evidence type="ECO:0000313" key="1">
    <source>
        <dbReference type="EMBL" id="KZM33959.1"/>
    </source>
</evidence>